<feature type="region of interest" description="Disordered" evidence="1">
    <location>
        <begin position="71"/>
        <end position="91"/>
    </location>
</feature>
<feature type="domain" description="F-box" evidence="2">
    <location>
        <begin position="156"/>
        <end position="185"/>
    </location>
</feature>
<dbReference type="CDD" id="cd09917">
    <property type="entry name" value="F-box_SF"/>
    <property type="match status" value="1"/>
</dbReference>
<protein>
    <recommendedName>
        <fullName evidence="2">F-box domain-containing protein</fullName>
    </recommendedName>
</protein>
<accession>A0A9W5T8R8</accession>
<organism evidence="3 4">
    <name type="scientific">Babesia ovis</name>
    <dbReference type="NCBI Taxonomy" id="5869"/>
    <lineage>
        <taxon>Eukaryota</taxon>
        <taxon>Sar</taxon>
        <taxon>Alveolata</taxon>
        <taxon>Apicomplexa</taxon>
        <taxon>Aconoidasida</taxon>
        <taxon>Piroplasmida</taxon>
        <taxon>Babesiidae</taxon>
        <taxon>Babesia</taxon>
    </lineage>
</organism>
<dbReference type="Pfam" id="PF00646">
    <property type="entry name" value="F-box"/>
    <property type="match status" value="1"/>
</dbReference>
<sequence>MGEEVQPEAQIPESADSSIAPHIESCREEPCVAEEGYDYDEFVEVIHAILWDILDQRRPLLRRLLHAKKLIDDPPPQPKRSTVSKRTPPADGKTLLEDIVKEILTIDQELNNVDREILDAQLFELCSNPPPVPPSPLQLMLLTKSEKTNVFEHHAILSTIFSYLDMKSLLTFSETSKLSHDAVDTYTRKAAYQMMLHSGPVRNNLNYWREMVEQFFTNLVTLQPVSRSNYLPIQTQLRMNRNVFPINDESMKSHTYVSFDYIKPHYIVYCDHEKPMAHTCKASRAIDCDTKAVTKQITLNDFIVEYSKRLEVQDPESPCWGVPPSMITPEYVALMLKVTLGTISQCITKHAGLVEFRRTEYTANATHHITHRIWLQLSLMWDFRFGENAQNSLFLNIFDHFTWDA</sequence>
<gene>
    <name evidence="3" type="ORF">BaOVIS_008440</name>
</gene>
<evidence type="ECO:0000259" key="2">
    <source>
        <dbReference type="Pfam" id="PF00646"/>
    </source>
</evidence>
<proteinExistence type="predicted"/>
<evidence type="ECO:0000256" key="1">
    <source>
        <dbReference type="SAM" id="MobiDB-lite"/>
    </source>
</evidence>
<dbReference type="InterPro" id="IPR001810">
    <property type="entry name" value="F-box_dom"/>
</dbReference>
<keyword evidence="4" id="KW-1185">Reference proteome</keyword>
<dbReference type="OrthoDB" id="363892at2759"/>
<evidence type="ECO:0000313" key="3">
    <source>
        <dbReference type="EMBL" id="GFE53440.1"/>
    </source>
</evidence>
<reference evidence="3" key="1">
    <citation type="submission" date="2019-12" db="EMBL/GenBank/DDBJ databases">
        <title>Genome sequence of Babesia ovis.</title>
        <authorList>
            <person name="Yamagishi J."/>
            <person name="Sevinc F."/>
            <person name="Xuan X."/>
        </authorList>
    </citation>
    <scope>NUCLEOTIDE SEQUENCE</scope>
    <source>
        <strain evidence="3">Selcuk</strain>
    </source>
</reference>
<dbReference type="AlphaFoldDB" id="A0A9W5T8R8"/>
<comment type="caution">
    <text evidence="3">The sequence shown here is derived from an EMBL/GenBank/DDBJ whole genome shotgun (WGS) entry which is preliminary data.</text>
</comment>
<name>A0A9W5T8R8_BABOV</name>
<feature type="region of interest" description="Disordered" evidence="1">
    <location>
        <begin position="1"/>
        <end position="23"/>
    </location>
</feature>
<dbReference type="Proteomes" id="UP001057455">
    <property type="component" value="Unassembled WGS sequence"/>
</dbReference>
<dbReference type="EMBL" id="BLIY01000006">
    <property type="protein sequence ID" value="GFE53440.1"/>
    <property type="molecule type" value="Genomic_DNA"/>
</dbReference>
<evidence type="ECO:0000313" key="4">
    <source>
        <dbReference type="Proteomes" id="UP001057455"/>
    </source>
</evidence>